<proteinExistence type="predicted"/>
<dbReference type="GeneID" id="101714521"/>
<feature type="compositionally biased region" description="Basic and acidic residues" evidence="1">
    <location>
        <begin position="65"/>
        <end position="82"/>
    </location>
</feature>
<evidence type="ECO:0000256" key="1">
    <source>
        <dbReference type="SAM" id="MobiDB-lite"/>
    </source>
</evidence>
<name>A0AAX6TCX5_HETGA</name>
<keyword evidence="2" id="KW-1185">Reference proteome</keyword>
<organism evidence="2 3">
    <name type="scientific">Heterocephalus glaber</name>
    <name type="common">Naked mole rat</name>
    <dbReference type="NCBI Taxonomy" id="10181"/>
    <lineage>
        <taxon>Eukaryota</taxon>
        <taxon>Metazoa</taxon>
        <taxon>Chordata</taxon>
        <taxon>Craniata</taxon>
        <taxon>Vertebrata</taxon>
        <taxon>Euteleostomi</taxon>
        <taxon>Mammalia</taxon>
        <taxon>Eutheria</taxon>
        <taxon>Euarchontoglires</taxon>
        <taxon>Glires</taxon>
        <taxon>Rodentia</taxon>
        <taxon>Hystricomorpha</taxon>
        <taxon>Bathyergidae</taxon>
        <taxon>Heterocephalus</taxon>
    </lineage>
</organism>
<feature type="compositionally biased region" description="Low complexity" evidence="1">
    <location>
        <begin position="26"/>
        <end position="43"/>
    </location>
</feature>
<feature type="non-terminal residue" evidence="3">
    <location>
        <position position="1"/>
    </location>
</feature>
<dbReference type="AlphaFoldDB" id="A0AAX6TCX5"/>
<sequence length="135" mass="14217">CDGATGAGVQGSPLRAAGGARGAGSGHVSAARPGRGARPGLPRECASPAPAWAAERSSGSSGSSSDKRADLEPREGPRHPHPSEITARQSADEHIVYMRKVRKEQRKLSKQFMRPAPIPEPGLLVVLIYISYKEV</sequence>
<dbReference type="CTD" id="100500938"/>
<dbReference type="RefSeq" id="XP_021119394.1">
    <property type="nucleotide sequence ID" value="XM_021263735.1"/>
</dbReference>
<protein>
    <submittedName>
        <fullName evidence="3">Coiled-coil domain-containing protein 179</fullName>
    </submittedName>
</protein>
<reference evidence="3" key="1">
    <citation type="submission" date="2025-08" db="UniProtKB">
        <authorList>
            <consortium name="RefSeq"/>
        </authorList>
    </citation>
    <scope>IDENTIFICATION</scope>
</reference>
<feature type="region of interest" description="Disordered" evidence="1">
    <location>
        <begin position="1"/>
        <end position="93"/>
    </location>
</feature>
<evidence type="ECO:0000313" key="3">
    <source>
        <dbReference type="RefSeq" id="XP_021119394.1"/>
    </source>
</evidence>
<dbReference type="Proteomes" id="UP000694906">
    <property type="component" value="Unplaced"/>
</dbReference>
<evidence type="ECO:0000313" key="2">
    <source>
        <dbReference type="Proteomes" id="UP000694906"/>
    </source>
</evidence>
<accession>A0AAX6TCX5</accession>
<gene>
    <name evidence="3" type="primary">Ccdc179</name>
</gene>